<organism evidence="1 2">
    <name type="scientific">Clunio marinus</name>
    <dbReference type="NCBI Taxonomy" id="568069"/>
    <lineage>
        <taxon>Eukaryota</taxon>
        <taxon>Metazoa</taxon>
        <taxon>Ecdysozoa</taxon>
        <taxon>Arthropoda</taxon>
        <taxon>Hexapoda</taxon>
        <taxon>Insecta</taxon>
        <taxon>Pterygota</taxon>
        <taxon>Neoptera</taxon>
        <taxon>Endopterygota</taxon>
        <taxon>Diptera</taxon>
        <taxon>Nematocera</taxon>
        <taxon>Chironomoidea</taxon>
        <taxon>Chironomidae</taxon>
        <taxon>Clunio</taxon>
    </lineage>
</organism>
<evidence type="ECO:0000313" key="1">
    <source>
        <dbReference type="EMBL" id="CRL08499.1"/>
    </source>
</evidence>
<name>A0A1J1J7X3_9DIPT</name>
<gene>
    <name evidence="1" type="ORF">CLUMA_CG021579</name>
</gene>
<accession>A0A1J1J7X3</accession>
<evidence type="ECO:0000313" key="2">
    <source>
        <dbReference type="Proteomes" id="UP000183832"/>
    </source>
</evidence>
<protein>
    <submittedName>
        <fullName evidence="1">CLUMA_CG021579, isoform A</fullName>
    </submittedName>
</protein>
<dbReference type="AlphaFoldDB" id="A0A1J1J7X3"/>
<sequence length="153" mass="17768">MVGERKEKNEELRAKQRCLASQSQIRERNGNFRNMDGRAKQIDFLIIVGQGKPPREKEKKKEFWNAKIALRDRNINYKARQASCPYSTLREKRKIDTNIATDAATTTTFTTNHVSHRECILSLLISLIFQKEHTRRYGGEEISLLLGPLKHKT</sequence>
<dbReference type="Proteomes" id="UP000183832">
    <property type="component" value="Unassembled WGS sequence"/>
</dbReference>
<reference evidence="1 2" key="1">
    <citation type="submission" date="2015-04" db="EMBL/GenBank/DDBJ databases">
        <authorList>
            <person name="Syromyatnikov M.Y."/>
            <person name="Popov V.N."/>
        </authorList>
    </citation>
    <scope>NUCLEOTIDE SEQUENCE [LARGE SCALE GENOMIC DNA]</scope>
</reference>
<dbReference type="EMBL" id="CVRI01000075">
    <property type="protein sequence ID" value="CRL08499.1"/>
    <property type="molecule type" value="Genomic_DNA"/>
</dbReference>
<keyword evidence="2" id="KW-1185">Reference proteome</keyword>
<proteinExistence type="predicted"/>